<keyword evidence="2" id="KW-1133">Transmembrane helix</keyword>
<dbReference type="GO" id="GO:0005216">
    <property type="term" value="F:monoatomic ion channel activity"/>
    <property type="evidence" value="ECO:0007669"/>
    <property type="project" value="InterPro"/>
</dbReference>
<feature type="region of interest" description="Disordered" evidence="1">
    <location>
        <begin position="1159"/>
        <end position="1225"/>
    </location>
</feature>
<feature type="region of interest" description="Disordered" evidence="1">
    <location>
        <begin position="627"/>
        <end position="754"/>
    </location>
</feature>
<feature type="compositionally biased region" description="Basic and acidic residues" evidence="1">
    <location>
        <begin position="1205"/>
        <end position="1225"/>
    </location>
</feature>
<evidence type="ECO:0000313" key="4">
    <source>
        <dbReference type="EMBL" id="CAL1154754.1"/>
    </source>
</evidence>
<protein>
    <submittedName>
        <fullName evidence="5">Cys-loop ligand-gated ion channel</fullName>
    </submittedName>
</protein>
<dbReference type="GO" id="GO:0004888">
    <property type="term" value="F:transmembrane signaling receptor activity"/>
    <property type="evidence" value="ECO:0007669"/>
    <property type="project" value="InterPro"/>
</dbReference>
<feature type="transmembrane region" description="Helical" evidence="2">
    <location>
        <begin position="249"/>
        <end position="267"/>
    </location>
</feature>
<dbReference type="EMBL" id="CAMXCT020002925">
    <property type="protein sequence ID" value="CAL1154754.1"/>
    <property type="molecule type" value="Genomic_DNA"/>
</dbReference>
<feature type="transmembrane region" description="Helical" evidence="2">
    <location>
        <begin position="500"/>
        <end position="524"/>
    </location>
</feature>
<comment type="caution">
    <text evidence="3">The sequence shown here is derived from an EMBL/GenBank/DDBJ whole genome shotgun (WGS) entry which is preliminary data.</text>
</comment>
<feature type="region of interest" description="Disordered" evidence="1">
    <location>
        <begin position="902"/>
        <end position="970"/>
    </location>
</feature>
<feature type="non-terminal residue" evidence="3">
    <location>
        <position position="1741"/>
    </location>
</feature>
<dbReference type="InterPro" id="IPR006201">
    <property type="entry name" value="Neur_channel"/>
</dbReference>
<dbReference type="InterPro" id="IPR036719">
    <property type="entry name" value="Neuro-gated_channel_TM_sf"/>
</dbReference>
<accession>A0A9P1D0Y9</accession>
<evidence type="ECO:0000256" key="1">
    <source>
        <dbReference type="SAM" id="MobiDB-lite"/>
    </source>
</evidence>
<dbReference type="GO" id="GO:0016020">
    <property type="term" value="C:membrane"/>
    <property type="evidence" value="ECO:0007669"/>
    <property type="project" value="InterPro"/>
</dbReference>
<feature type="compositionally biased region" description="Basic residues" evidence="1">
    <location>
        <begin position="955"/>
        <end position="967"/>
    </location>
</feature>
<evidence type="ECO:0000256" key="2">
    <source>
        <dbReference type="SAM" id="Phobius"/>
    </source>
</evidence>
<organism evidence="3">
    <name type="scientific">Cladocopium goreaui</name>
    <dbReference type="NCBI Taxonomy" id="2562237"/>
    <lineage>
        <taxon>Eukaryota</taxon>
        <taxon>Sar</taxon>
        <taxon>Alveolata</taxon>
        <taxon>Dinophyceae</taxon>
        <taxon>Suessiales</taxon>
        <taxon>Symbiodiniaceae</taxon>
        <taxon>Cladocopium</taxon>
    </lineage>
</organism>
<dbReference type="EMBL" id="CAMXCT010002925">
    <property type="protein sequence ID" value="CAI4001379.1"/>
    <property type="molecule type" value="Genomic_DNA"/>
</dbReference>
<feature type="compositionally biased region" description="Basic residues" evidence="1">
    <location>
        <begin position="677"/>
        <end position="698"/>
    </location>
</feature>
<feature type="region of interest" description="Disordered" evidence="1">
    <location>
        <begin position="1002"/>
        <end position="1028"/>
    </location>
</feature>
<feature type="compositionally biased region" description="Basic and acidic residues" evidence="1">
    <location>
        <begin position="907"/>
        <end position="941"/>
    </location>
</feature>
<feature type="compositionally biased region" description="Basic and acidic residues" evidence="1">
    <location>
        <begin position="651"/>
        <end position="667"/>
    </location>
</feature>
<dbReference type="OrthoDB" id="407205at2759"/>
<sequence>MRVYYFGVRVNWDKLLAIDQQKESFKAQIFVEATLLHPQKVRECDEKDVLKFFTRATVENSLAKPKDDEFPTQDDKKNWRFVWLIHGEFGEELELQNFPFDTQDLSVMLRFGWSLSRHHPAIAHSFSVPEGWELLGGDPAEALQRPQGGTGALRRLSQIQGVFVNIFCLKNAWTEPKAVDVRFGFTKIDENWKPTPEEPEIPDQFPLIWIRCQVGRKPKFYLLNVVLPVASIVFASISSLAVFEDMGGRLGATLTLLLTAVAYKYLVAEMVPRISYNTLLDWYVLICWAFLLLMVLGNCFVHHDAKTAVGFTFGALFAFFNAVFAVVCLRTHRVERQRLEISDDHGDHGEPFLGATSSDEENEALVMYYTDDFNTQDPQNLTRTLEEVKEDLADMGDVEDMTEKWLLVASPQDAEVFDSGDDVMPILEDEREGCREESYGCSRRRRNLSLLRRKQSTSWRSPRGDMTAFDLALKYAPDRLRTCGGGRPCQDPWMPELIRIAVFVGLTNFVVSTISALSISWILWASLEAYETEAKACPDLRCDRPITGKPVPLKAIGFIKPDGSDAQLVLMHVGPEVPAEAEQVLLQRLRAWLKSPVGSPPIPFSFEPGEWLSTLLREWGVRSRPLLGSPPRRHLPPPPPPVPGAGGSDPGRQRTELVKREVEDPPRGEAASSSSRVAKKEKKSKKPRRRSSSSHRAARSPLASPVRPAGVPRSDSDERASRREKKARPLSPRSPSRPPQRHRQSAPPSQRPLGRFWQGAIPARRPAAALPVGRARTRSLKRPARDLESEEQLEEVFNAWDVTLEQCRAMEDVEVVTGSYWEASARAVVRVQEVSLRKGELYLKGPVLGTQSEQLLRAASERERHVVEVHLCPQACTGGPHAEGVMHARVLRRLGAHREPWMTNMVPEERRPDQEDELADVRADKERMQRARERRAGDVRGGEMPPGDSEEKADKKKSKHKKKKRKDWKVEGQKEVAVIFKHTGADPDPSVRRTFCRRAARLAHKKSKGVSGSSSSSSSGSSSPTRGDASLFGAAGRVQLIGKKLPGTLSAAAVEEIGENLVTSEGGLWEVGAGALPPLYLRYFKSHLSSKMAPAMAREAHTFCQALDLMIRGRIAESLDLCSQRVKALEMMANGCHYTVAQQQELLPREGITISTTSEFQEAARRAREDGKARAEASRPYGTRGAGAGRSDEWTKGSGKKGDRKGKAGKGDYKKPEGEKGDPKKGKGIIAYMRAVKKELEARNIPVFVVEATVGQSFADLTRIGLARAKGMVAFCTSEYGAYTGVGYETFHELEFAHDYRLPLFPIRLCEQWPPAPQNNERGIYQNQLVFKNGLVYIDDRQMTQAQWVADQIAESVAHLGIFETKPRVSPEELERLRKLAVEKQKEGAAPLPVVRLCFVGRGRAGKTTTLRRLKGEPFRDEEPSTHGLDVWAGQAEAHLQADGSDALRKAPEADVENPGTAYSRAAAHVKQKNDEFIRPLRRHLQHMVLQFVTPRDSLEADDGAVPGCLELCFVALKKLNCGICGLVKWSKDSVKSWQHAGMNLCEFTIRAMHSPYPVRATAPMVEVEKVAPDAELKSGRNLEIASNLRVTLSDKSWLIVPRGSSIKIENEAGVGANGIEMNFHVSCDFLQLEVVQQLLKGMQPTGLSNNDAETVLRLLNLLGTLVWMDQPELRNLVLLNPRRVAVAMASLMTICFGQENFEHRDMMMIERKITEHRSDLLRFQSTGIATRKLIRGLWKE</sequence>
<keyword evidence="2" id="KW-0812">Transmembrane</keyword>
<evidence type="ECO:0000313" key="6">
    <source>
        <dbReference type="Proteomes" id="UP001152797"/>
    </source>
</evidence>
<dbReference type="PANTHER" id="PTHR18945">
    <property type="entry name" value="NEUROTRANSMITTER GATED ION CHANNEL"/>
    <property type="match status" value="1"/>
</dbReference>
<evidence type="ECO:0000313" key="3">
    <source>
        <dbReference type="EMBL" id="CAI4001379.1"/>
    </source>
</evidence>
<feature type="transmembrane region" description="Helical" evidence="2">
    <location>
        <begin position="308"/>
        <end position="329"/>
    </location>
</feature>
<reference evidence="3" key="1">
    <citation type="submission" date="2022-10" db="EMBL/GenBank/DDBJ databases">
        <authorList>
            <person name="Chen Y."/>
            <person name="Dougan E. K."/>
            <person name="Chan C."/>
            <person name="Rhodes N."/>
            <person name="Thang M."/>
        </authorList>
    </citation>
    <scope>NUCLEOTIDE SEQUENCE</scope>
</reference>
<gene>
    <name evidence="3" type="ORF">C1SCF055_LOCUS27429</name>
</gene>
<keyword evidence="6" id="KW-1185">Reference proteome</keyword>
<feature type="compositionally biased region" description="Low complexity" evidence="1">
    <location>
        <begin position="1009"/>
        <end position="1023"/>
    </location>
</feature>
<dbReference type="InterPro" id="IPR038050">
    <property type="entry name" value="Neuro_actylchol_rec"/>
</dbReference>
<name>A0A9P1D0Y9_9DINO</name>
<proteinExistence type="predicted"/>
<reference evidence="4" key="2">
    <citation type="submission" date="2024-04" db="EMBL/GenBank/DDBJ databases">
        <authorList>
            <person name="Chen Y."/>
            <person name="Shah S."/>
            <person name="Dougan E. K."/>
            <person name="Thang M."/>
            <person name="Chan C."/>
        </authorList>
    </citation>
    <scope>NUCLEOTIDE SEQUENCE [LARGE SCALE GENOMIC DNA]</scope>
</reference>
<evidence type="ECO:0000313" key="5">
    <source>
        <dbReference type="EMBL" id="CAL4788691.1"/>
    </source>
</evidence>
<keyword evidence="2" id="KW-0472">Membrane</keyword>
<feature type="transmembrane region" description="Helical" evidence="2">
    <location>
        <begin position="279"/>
        <end position="296"/>
    </location>
</feature>
<dbReference type="Proteomes" id="UP001152797">
    <property type="component" value="Unassembled WGS sequence"/>
</dbReference>
<dbReference type="SUPFAM" id="SSF90112">
    <property type="entry name" value="Neurotransmitter-gated ion-channel transmembrane pore"/>
    <property type="match status" value="1"/>
</dbReference>
<feature type="transmembrane region" description="Helical" evidence="2">
    <location>
        <begin position="220"/>
        <end position="243"/>
    </location>
</feature>
<feature type="compositionally biased region" description="Basic and acidic residues" evidence="1">
    <location>
        <begin position="1162"/>
        <end position="1177"/>
    </location>
</feature>
<dbReference type="Gene3D" id="1.20.58.390">
    <property type="entry name" value="Neurotransmitter-gated ion-channel transmembrane domain"/>
    <property type="match status" value="1"/>
</dbReference>
<dbReference type="EMBL" id="CAMXCT030002925">
    <property type="protein sequence ID" value="CAL4788691.1"/>
    <property type="molecule type" value="Genomic_DNA"/>
</dbReference>